<dbReference type="Proteomes" id="UP000249645">
    <property type="component" value="Unassembled WGS sequence"/>
</dbReference>
<evidence type="ECO:0000256" key="1">
    <source>
        <dbReference type="SAM" id="Phobius"/>
    </source>
</evidence>
<proteinExistence type="predicted"/>
<evidence type="ECO:0008006" key="4">
    <source>
        <dbReference type="Google" id="ProtNLM"/>
    </source>
</evidence>
<evidence type="ECO:0000313" key="3">
    <source>
        <dbReference type="Proteomes" id="UP000249645"/>
    </source>
</evidence>
<gene>
    <name evidence="2" type="ORF">DI598_15350</name>
</gene>
<keyword evidence="1" id="KW-1133">Transmembrane helix</keyword>
<keyword evidence="1" id="KW-0472">Membrane</keyword>
<reference evidence="2 3" key="1">
    <citation type="submission" date="2017-11" db="EMBL/GenBank/DDBJ databases">
        <title>Infants hospitalized years apart are colonized by the same room-sourced microbial strains.</title>
        <authorList>
            <person name="Brooks B."/>
            <person name="Olm M.R."/>
            <person name="Firek B.A."/>
            <person name="Baker R."/>
            <person name="Thomas B.C."/>
            <person name="Morowitz M.J."/>
            <person name="Banfield J.F."/>
        </authorList>
    </citation>
    <scope>NUCLEOTIDE SEQUENCE [LARGE SCALE GENOMIC DNA]</scope>
    <source>
        <strain evidence="2">S2_009_000_R2_76</strain>
    </source>
</reference>
<feature type="transmembrane region" description="Helical" evidence="1">
    <location>
        <begin position="52"/>
        <end position="70"/>
    </location>
</feature>
<sequence>MKKILNLFLHCAVISNKLIEMKKELIGVSIVCMTLLMSSCSAIGAIFKAGMWWGIILVVIVIVLLIWIFSKITGSK</sequence>
<keyword evidence="1" id="KW-0812">Transmembrane</keyword>
<name>A0A2W5EHG3_9SPHI</name>
<dbReference type="EMBL" id="QFOI01000353">
    <property type="protein sequence ID" value="PZP43795.1"/>
    <property type="molecule type" value="Genomic_DNA"/>
</dbReference>
<feature type="transmembrane region" description="Helical" evidence="1">
    <location>
        <begin position="25"/>
        <end position="46"/>
    </location>
</feature>
<comment type="caution">
    <text evidence="2">The sequence shown here is derived from an EMBL/GenBank/DDBJ whole genome shotgun (WGS) entry which is preliminary data.</text>
</comment>
<accession>A0A2W5EHG3</accession>
<organism evidence="2 3">
    <name type="scientific">Pseudopedobacter saltans</name>
    <dbReference type="NCBI Taxonomy" id="151895"/>
    <lineage>
        <taxon>Bacteria</taxon>
        <taxon>Pseudomonadati</taxon>
        <taxon>Bacteroidota</taxon>
        <taxon>Sphingobacteriia</taxon>
        <taxon>Sphingobacteriales</taxon>
        <taxon>Sphingobacteriaceae</taxon>
        <taxon>Pseudopedobacter</taxon>
    </lineage>
</organism>
<evidence type="ECO:0000313" key="2">
    <source>
        <dbReference type="EMBL" id="PZP43795.1"/>
    </source>
</evidence>
<protein>
    <recommendedName>
        <fullName evidence="4">Phosphatidate cytidylyltransferase</fullName>
    </recommendedName>
</protein>
<dbReference type="AlphaFoldDB" id="A0A2W5EHG3"/>